<feature type="region of interest" description="Disordered" evidence="1">
    <location>
        <begin position="5353"/>
        <end position="5376"/>
    </location>
</feature>
<feature type="compositionally biased region" description="Low complexity" evidence="1">
    <location>
        <begin position="1859"/>
        <end position="1870"/>
    </location>
</feature>
<dbReference type="Proteomes" id="UP000221165">
    <property type="component" value="Unassembled WGS sequence"/>
</dbReference>
<feature type="region of interest" description="Disordered" evidence="1">
    <location>
        <begin position="5083"/>
        <end position="5127"/>
    </location>
</feature>
<name>A0A2C6KPA2_9APIC</name>
<dbReference type="GO" id="GO:0030686">
    <property type="term" value="C:90S preribosome"/>
    <property type="evidence" value="ECO:0007669"/>
    <property type="project" value="TreeGrafter"/>
</dbReference>
<evidence type="ECO:0000313" key="3">
    <source>
        <dbReference type="EMBL" id="PHJ25811.1"/>
    </source>
</evidence>
<dbReference type="GeneID" id="94423781"/>
<feature type="region of interest" description="Disordered" evidence="1">
    <location>
        <begin position="5198"/>
        <end position="5236"/>
    </location>
</feature>
<dbReference type="GO" id="GO:0032040">
    <property type="term" value="C:small-subunit processome"/>
    <property type="evidence" value="ECO:0007669"/>
    <property type="project" value="TreeGrafter"/>
</dbReference>
<accession>A0A2C6KPA2</accession>
<feature type="compositionally biased region" description="Basic and acidic residues" evidence="1">
    <location>
        <begin position="3857"/>
        <end position="3866"/>
    </location>
</feature>
<feature type="region of interest" description="Disordered" evidence="1">
    <location>
        <begin position="2056"/>
        <end position="2116"/>
    </location>
</feature>
<dbReference type="Pfam" id="PF20416">
    <property type="entry name" value="UTP20"/>
    <property type="match status" value="1"/>
</dbReference>
<feature type="region of interest" description="Disordered" evidence="1">
    <location>
        <begin position="5875"/>
        <end position="5940"/>
    </location>
</feature>
<feature type="region of interest" description="Disordered" evidence="1">
    <location>
        <begin position="1755"/>
        <end position="1780"/>
    </location>
</feature>
<feature type="region of interest" description="Disordered" evidence="1">
    <location>
        <begin position="2463"/>
        <end position="2520"/>
    </location>
</feature>
<feature type="region of interest" description="Disordered" evidence="1">
    <location>
        <begin position="5577"/>
        <end position="5605"/>
    </location>
</feature>
<feature type="compositionally biased region" description="Basic and acidic residues" evidence="1">
    <location>
        <begin position="5587"/>
        <end position="5597"/>
    </location>
</feature>
<feature type="compositionally biased region" description="Basic and acidic residues" evidence="1">
    <location>
        <begin position="2059"/>
        <end position="2068"/>
    </location>
</feature>
<feature type="compositionally biased region" description="Polar residues" evidence="1">
    <location>
        <begin position="1993"/>
        <end position="2002"/>
    </location>
</feature>
<feature type="region of interest" description="Disordered" evidence="1">
    <location>
        <begin position="1833"/>
        <end position="1900"/>
    </location>
</feature>
<feature type="compositionally biased region" description="Polar residues" evidence="1">
    <location>
        <begin position="634"/>
        <end position="644"/>
    </location>
</feature>
<feature type="compositionally biased region" description="Low complexity" evidence="1">
    <location>
        <begin position="645"/>
        <end position="656"/>
    </location>
</feature>
<dbReference type="VEuPathDB" id="ToxoDB:CSUI_000336"/>
<feature type="region of interest" description="Disordered" evidence="1">
    <location>
        <begin position="256"/>
        <end position="325"/>
    </location>
</feature>
<feature type="compositionally biased region" description="Basic residues" evidence="1">
    <location>
        <begin position="5894"/>
        <end position="5911"/>
    </location>
</feature>
<feature type="compositionally biased region" description="Basic and acidic residues" evidence="1">
    <location>
        <begin position="5353"/>
        <end position="5369"/>
    </location>
</feature>
<feature type="region of interest" description="Disordered" evidence="1">
    <location>
        <begin position="1993"/>
        <end position="2024"/>
    </location>
</feature>
<reference evidence="3 4" key="1">
    <citation type="journal article" date="2017" name="Int. J. Parasitol.">
        <title>The genome of the protozoan parasite Cystoisospora suis and a reverse vaccinology approach to identify vaccine candidates.</title>
        <authorList>
            <person name="Palmieri N."/>
            <person name="Shrestha A."/>
            <person name="Ruttkowski B."/>
            <person name="Beck T."/>
            <person name="Vogl C."/>
            <person name="Tomley F."/>
            <person name="Blake D.P."/>
            <person name="Joachim A."/>
        </authorList>
    </citation>
    <scope>NUCLEOTIDE SEQUENCE [LARGE SCALE GENOMIC DNA]</scope>
    <source>
        <strain evidence="3 4">Wien I</strain>
    </source>
</reference>
<keyword evidence="4" id="KW-1185">Reference proteome</keyword>
<dbReference type="PANTHER" id="PTHR17695">
    <property type="entry name" value="SMALL SUBUNIT PROCESSOME COMPONENT 20 HOMOLOG"/>
    <property type="match status" value="1"/>
</dbReference>
<feature type="compositionally biased region" description="Low complexity" evidence="1">
    <location>
        <begin position="2885"/>
        <end position="2894"/>
    </location>
</feature>
<feature type="region of interest" description="Disordered" evidence="1">
    <location>
        <begin position="1632"/>
        <end position="1654"/>
    </location>
</feature>
<feature type="compositionally biased region" description="Basic residues" evidence="1">
    <location>
        <begin position="2872"/>
        <end position="2881"/>
    </location>
</feature>
<feature type="compositionally biased region" description="Polar residues" evidence="1">
    <location>
        <begin position="2092"/>
        <end position="2105"/>
    </location>
</feature>
<dbReference type="OrthoDB" id="360653at2759"/>
<dbReference type="InterPro" id="IPR046523">
    <property type="entry name" value="UTP20_dom"/>
</dbReference>
<dbReference type="EMBL" id="MIGC01000150">
    <property type="protein sequence ID" value="PHJ25811.1"/>
    <property type="molecule type" value="Genomic_DNA"/>
</dbReference>
<feature type="region of interest" description="Disordered" evidence="1">
    <location>
        <begin position="5392"/>
        <end position="5512"/>
    </location>
</feature>
<dbReference type="SUPFAM" id="SSF48371">
    <property type="entry name" value="ARM repeat"/>
    <property type="match status" value="2"/>
</dbReference>
<feature type="compositionally biased region" description="Polar residues" evidence="1">
    <location>
        <begin position="439"/>
        <end position="451"/>
    </location>
</feature>
<dbReference type="PANTHER" id="PTHR17695:SF11">
    <property type="entry name" value="SMALL SUBUNIT PROCESSOME COMPONENT 20 HOMOLOG"/>
    <property type="match status" value="1"/>
</dbReference>
<organism evidence="3 4">
    <name type="scientific">Cystoisospora suis</name>
    <dbReference type="NCBI Taxonomy" id="483139"/>
    <lineage>
        <taxon>Eukaryota</taxon>
        <taxon>Sar</taxon>
        <taxon>Alveolata</taxon>
        <taxon>Apicomplexa</taxon>
        <taxon>Conoidasida</taxon>
        <taxon>Coccidia</taxon>
        <taxon>Eucoccidiorida</taxon>
        <taxon>Eimeriorina</taxon>
        <taxon>Sarcocystidae</taxon>
        <taxon>Cystoisospora</taxon>
    </lineage>
</organism>
<feature type="domain" description="U3 small nucleolar RNA-associated protein 20" evidence="2">
    <location>
        <begin position="3864"/>
        <end position="3943"/>
    </location>
</feature>
<comment type="caution">
    <text evidence="3">The sequence shown here is derived from an EMBL/GenBank/DDBJ whole genome shotgun (WGS) entry which is preliminary data.</text>
</comment>
<evidence type="ECO:0000313" key="4">
    <source>
        <dbReference type="Proteomes" id="UP000221165"/>
    </source>
</evidence>
<feature type="region of interest" description="Disordered" evidence="1">
    <location>
        <begin position="603"/>
        <end position="659"/>
    </location>
</feature>
<feature type="compositionally biased region" description="Basic residues" evidence="1">
    <location>
        <begin position="313"/>
        <end position="325"/>
    </location>
</feature>
<feature type="region of interest" description="Disordered" evidence="1">
    <location>
        <begin position="5306"/>
        <end position="5331"/>
    </location>
</feature>
<feature type="region of interest" description="Disordered" evidence="1">
    <location>
        <begin position="1"/>
        <end position="22"/>
    </location>
</feature>
<gene>
    <name evidence="3" type="ORF">CSUI_000336</name>
</gene>
<feature type="compositionally biased region" description="Polar residues" evidence="1">
    <location>
        <begin position="1875"/>
        <end position="1885"/>
    </location>
</feature>
<dbReference type="RefSeq" id="XP_067927457.1">
    <property type="nucleotide sequence ID" value="XM_068060570.1"/>
</dbReference>
<proteinExistence type="predicted"/>
<feature type="region of interest" description="Disordered" evidence="1">
    <location>
        <begin position="433"/>
        <end position="455"/>
    </location>
</feature>
<feature type="compositionally biased region" description="Polar residues" evidence="1">
    <location>
        <begin position="2015"/>
        <end position="2024"/>
    </location>
</feature>
<feature type="compositionally biased region" description="Basic and acidic residues" evidence="1">
    <location>
        <begin position="5426"/>
        <end position="5452"/>
    </location>
</feature>
<feature type="region of interest" description="Disordered" evidence="1">
    <location>
        <begin position="4251"/>
        <end position="4270"/>
    </location>
</feature>
<feature type="region of interest" description="Disordered" evidence="1">
    <location>
        <begin position="3837"/>
        <end position="3866"/>
    </location>
</feature>
<sequence length="5940" mass="640237">MARASGSPREEEVAHASQVNELEDRRKTNTQVKYFDPTTERFTFISFAKRLQQQLHQSVSPLHSTHVLDLLEQQLLLLQSVGCAGIRRRGALARDSCLEKERRNADELQFSSFGLLVRQFGITRQAAHLGDLLAQLGPLSASLPLLIFHRQRVVQILLRYLLVDEATTTVLTLLQALAKDLRGEFVPFLPSVFSSLLLLLQQLQTTADADTINLLFICIGNLFRYLSRPLLRDFNFCLALFTPWLCGDSHQEDGAPLAQASCGHPPSTEDEGTFGTASSSCPSPHMPAPSGGQPRGDSKDRDVSTTSADRKGYTRQKGLRGRRRMPPQMRLLAARAFACLLRKSGNAEEGNDFLGCVDALLRQMARLSPSSRSAYSESVARVLFEGIKNVQGGYTTSFERLVRFLFAVVLFQKPYVDPRTGVTYSPTLEAVDRPEYKRTQNAPTGSLSAEQGSDRGKAGGIVDNCDSAAAVQATCEPATGLGEPSGDTGQEKCEGTFQDLERETTYFPLYRQQTQCAVQFILYVRQHAGSVDSPGAAQAQNLLLEFLRAAVRVTPALLVSAAAKVARREVAGGSAQTSLHSSAGSLRDLEKAKRQLTLARSLGEDEDSVIASREEQGPTGSVRAPGVTSDPAGRNQNSGQGVSCQETDQQQTQDESSGPECEVCGAPLVYSPAFGTFSKFPFDPFFRDCPAPQHFGSHPFFAEVEGGRCKGLEGAFLSSSRASGVFCAFGFLTLLELAGAWVTTVPRLKGSFNLYVEQLLRCFGPSDPGPVVQRISMQISAEKDLGSSGSATWVAPILRPLLYVVKQQCILEETAPEEGATVHTGSELEGCSAGGYSINGAPFNERWSDSLPQSLSRRRAVTTPSQSPVAFCPYGSSSLVSSPPADLELISAVSLLLPCAFLRLLATVWRAVPNSFCSALDSAAFPNIFQQVFLLPLKSVRKKQGGLHQRRTAECTTVCVSSLCCWRRSLLEAYVDCCVTCIATLHAHSLPLQPGQVQEVSLRFVEGFDVYALRSVSEFLLESLLFFSPSSLSRAALAAGHKVTLQASRGLPPGNAQDHAEGDDLSKATSRSIQYVHAGLGSLWKGSAAGVLLSQELAEFAKIPDSIPRGLMFVGETTHAGSSTILLLQQQEKFSDLLFSLASRIARTTECISSGGVYADTAAVSLALGDLRRRGSLARCATEGVCVSRSSLAGTQETVCSSSDGIFCLTVLQTEELVSLYGVLVWLRAATETGTEKSTYRSQLTQVLNKVRNFWTESPDLDESVGVLQQKLAGLLIALVSWLARGFLGISRQTAHAGLLTAGQRRWEDSAGPQNVAAFDAVPSCEAGCRWGACERLAAVLHVLQISSHCLANISASFYLRTSGPSPVPPVHLVQLVLSLPMEKQKAAGWGPCYHLLSELAEEGPGEPTNTLHLEAERLVPSFLGSSASSSPLPSVFLQSHSLAAWGELFLRLFCAGTSIWRHQTVAPVTSASSGFLEAEVLLSPLLRCAANCVDSVAGLGRRPANLNAKTEGLGELRRERRPSEGELSLLSQSPHLGLQTAIRSSMSFVLPCLSSPSRQARLHALELLWLSTDALFAGVPIPLVSEVQNQLSWLIDLETVPVGLETERRITALYDRVAKGAHELLQAAVPRSTSLTGSRNEKGLTETQKLSADSAGQQLPLSGTALMCTDYSPDFTRAASSHGESPHSSVLPVVECTIRVLIGQLSVKFSPLWEPAVHAILYILEAAGKVTMDTNFIGSATDLTSSGKRKYQVGQKRGYGAVQEEQGPLRGTEKRDEQRDFTSALGQSKVSAPALHSVWQARQGAAVLQVTWRIVTGQVDRAVRDLLSQARQRNCSEHTERGASTAGGQDASARRLEATGTTSTASAAGVPGSFSRQAPASTAMETDEGGGSTSSSASRNTVWLEWRRQLSAVSGDETDPMSRHTSLLHIVEGIVRRFGSDAFEKEIELASCYDGSTSKDVAARGAAGHGLRAQHSGTLSRGDGEVASVTRDASQRPQLQMRNDESVAHALASPRTQTSASRQNEGIARLAWLLRECVRVVDTLTNGSEELLLGGHQGKAEGVEKTSGHCPEPGEDDARNCSVDAPELNSRVVTENGGLSSAGDSSPGADKGRHLSKGLRTHHVSLVPRACDLLRAVTAFGTLDTRQLALTCASPSMSLQSGHEGTAHPEEGGKIVYVSDAAKEADYLWQQLLSSCAQRLITVADSTLQQLVIKVLQLSPALRPQLRPYEALLQQLITEKGNSDALLRLRLGDGDSLEETSLPTAGSRSSFCHVDGGGSNASGCDEGGQGAALSGVGLPRRHDAGFVVLQPQHRRFILPLFVRLLITKAQHRARGRSASTTFAQRRSIFSFLSTLASKELPLLLAVLLHPLVDVTMDATKLCQDPLPVPSHSVGMEVGELNNGVSRADEFSTAFGGALRLVNACGVGTLYGFEKEAYLRDFIAAKLEEATVLAARDWEARPASENGVPATAQTERAGKEGRRPKCAGATDNPHGNEKPSSTPWGADSASERGAQNTEEGDAATVVIGRCSVVSGSSRGVRRVITVSLADSCLSARSFVRLHGCLKTLQQLQLLLRRVLLPAAPFLLLLYRTVLLRLVRGAPSPTLSSQVGSTPPAADGLEPPEIEAPEFSGLAVTDGCSHPVGSARRILGPGCTVDEDGAEFVLHSASGDDTAIVAGTRSTSSHPVRPRDRHQKQTLQLTLLLLRNLLEMFPDFAAAWELLLRPAGAALQRLLEAAVATAAAAPVCPRKDGTQKKNIPAVIALVCSWAAQPAFFPFFSSVLPKSLSTIFAAPASAAVLARVSAPSAAVGGGKSRGPLRNKWGGSACSSGVLDAVIHAALLLSCGGVTEQQQKEYASVHQSQLRSLVADQKTRRRNRRGKGRGFDSSSSSLSSDGEAEESDADDAFQKQRLVIREEQKATDQQLKKWEQLGMEILRPHLPVLLKALEILFQHRRKAELAGIAGAELRNSNVTGGVFVEDETKTPGEGEELQEEETAFSGRGLLGVVRLKELQLLTRIAHCASDGHRADVSGNVQAEADPNLSSAVVVGFPVAGRGGEGKQREDFCIAASSIECRLILLLLQSLPIGPAQARRVNNRTDSETVCRLRLTLQTLRRLTVPIAAQVRTIRAAQLHGTSELSKGGELPCFTASSDVLSELARVLRLVVSTCSSLLQHINVLSCRAAAAELLVAAEFAACGLPHSEETFAHIRKTAATLVAGEAAVVSDGGAVVDEEATLEARGERLLRILTPGGSLFSSVIEKATEMPTSVFGTACAEGPDSRNSGNQCCLSLLPSLFVTPADTMCLALEESHAGEYSRCQCAGISGDSRCSPLARAGAVSRASVSGITESQWRATAALTVLLLNTLRHQTALSGSRAGILSGDDEEQPDTDMQLFVLSALVARPSGQPPCARPSEPTLLEAWLSVSALEPVMCQCLFLLGTASVEWPVQQAGLGVLKCAVDICCTVVIQDTPPDEGLGFGRSILRVLGRMVMPFSRSQLKRPEEAQNRIGLQILDYVVRRFSGLTCSFPSLSVATDAQAAQRHYRQLEQVFHVDLAVLVPGIASPAPGACADIRSASESPAFPARAETGDSAGRVLRTQAQNEGGDFFHDLLHMQRHRRGRALQRLAYAVSQGSVGATTIRLVCVPICISCLLQRSSCASYLAGNRKGNLRREVFHQGLANQAIACLETCCRRVRWIVSLRTVQLLCGFLGKYPEREVFLFKAVCAVVRAFEAQARAAANQALNSDDATLEFEDRDGLGRAEVSDQEDGNCSEKHVFALDEEANEGGEMAAEDGKGEQTQQAFRARRRIELMQASIRSKLVPLLFRLAFNGQSSGKKCQTKADNVYKSRSGGSVSDMTAAEEKKSARREGDTRPAIVAALLLVLRLLPAAEFDLQLPKLVRAVAFNLRSREREVRRKARAALVALAGSLGPSCFAFLVSETSLLLQQRQSKAQQQGNDRASNAAMGTSAQAFYRPVLLFTLHAMLSRLVQHPSPHGGVGAASQRLEAKEDDEYCEMREESVKPEGGAPGVLPGELDEAVPLLLPLIAEELNRVSDPDRPFEDRSSTRQHSKIDEARHLKGPSMMSLLGSIVSSSSCLSCIIPFLYSLLGGVGSSLNPLVAIRQGYCVSASFSPAYFERVKELFLYFSKGVSRNPGLDARFHVLLSRRFLTAAVAALQVQLLHPLQLQRAGRSKEALELSLIEQQLRFQSTLPRIKYSGKTSRKRKDHCVAHLPGGSASGAPAVQSGGRLAVVGSCGGQGSQSEATELRRESPTARRARLFRDDMAFFRSLLSVSGVCIQKGGGTSRNGAPVLGGSKASSTDDSDEDGSALHRGGQDDDSVEWQVPRSVPEALETADRFRIEALRAAAATRKHRTMVTQPGAATGCSLDQALTKRAVSRSTVGFDSSARAAALGYLGLRLLQFALRKHKAESKLQSTFEDCTATEGLQRQRRRSNLPVINPQVFLSGRAQRKVVTPVPLSSPGTIDAKRKESRKEEEHQWLVDDLERTVPNLLVCFGSSNNELVSWAARCLLLLIPLQLSELDRRGAIIAFVALRVFQSAGTGNSITQQQLLPSCTRLLAMVLLRPQASTWMDTALHGRVPFSHRELLLQHFIEQAESQRKTEFSLSSVRSEPEARQVPAAPRSAVAEETSAAASLGAVHEEVERYQVNSETVVTTAGAPGGNSLADNGDSCGGQLVLSEAQLQILKTHELAFESKTPANETRRENFKEALLAQVLHALEDHRLRLCGLMLFKGVVLPHYREAAAAAVIGQPKKSSQQNGVKKKKEKGSLADCSLLHEVYKGVNTIARLMIQEAGEDNESRRLAAVCADVYVHFLLNFPMTEKIQQRRVLFLLRNMEYPTAEGRRAVLNCVHKVLVRFPSKLILERYGEVLLLSLCCRLVLEEDRTAHEMLRMLLVTVIHIAEDAKDSGHSATQFLQTAVRVLLQPTVAKLLALQEFLLIFQDTQAFRLPSLLPRLLPLLVQILTLSCNREGRDNAGGWLCEPTDWRISFKALQIFENILVHVHPSVLDSLLAKAVVTARSSGGSLGTTDSIDGLSAAAFLRECCFSNSDGRELPAMGRSLKSTLSLASRNDQGNMGDCRLSTLEDTGARPSLSDGKQRSKENGEPVAEGGEPAIALVGAALARLWFEAAASGLRHEHPWVRAISLRCVGRYIARKPKSAYRPAVPCLLYLSKRVFFANRPDATPGVTQQTSASEVRPGHETSGKPGGMSAEHNTGIGRTAGPIMREKRNLSPGADLALSALAPFGVDTFLEKNPAATISALGLIVPLLRLSLARPELVYVPPRDSWISATGKEQEDHGSSPDCQVTTADTRKRKRKRLERHFDHFCSLGKYTKSREGRDSKAVGGKADHSAGEDNLDNELGLLEARKEIDAIMESGEGQGNSHLAGGRAVDCGGKRPRVSNPAHGSAHCSERDQEHTGSEGGTKTDDSENTRDEVGDLGVNRRKNAKGSEPQQSSDKTRDSDVTVIPDDNQGDEDSDTDDRTSDEGGPDDGFAQSDVLTLEVLLKNNTTELETETSQRRFSEANDLTRDVLAFEDRAASLASSLTPFTLHGAETVCSRTAVSDSSIADGNRSRLRSEKGADSGNCSQNNLAETGGESGACIGPEDGSDPSLNGCANNGFPGELSGAAYNCEDVNSHPVVFLARRLNFWLRRHLGTLGAKGYRCSPRMPNEADACGVSVTAALCTSVTRAGAILVVLHHLVQLLPLSVPHPREDDGQELSSSCDEAQCKQRHARAEPDAERLLQAVLLFVVEAAYRCSTVLGVRASEDYHGSGRILLELLQSQQSSETAGEAGHVAGAPGDVQQWAQLQQLAPRDQQIEVSLAGTFVLNELQRRMREAGRDAGWLRLLGEVRSKVLSRRSERKAGQHQQAVLQPQRHAEKRRRQQLRKRLSKRRRMAELIAHKRGKGAERKARGRLQKDTLSLV</sequence>
<dbReference type="InterPro" id="IPR052575">
    <property type="entry name" value="SSU_processome_comp_20"/>
</dbReference>
<feature type="region of interest" description="Disordered" evidence="1">
    <location>
        <begin position="4619"/>
        <end position="4641"/>
    </location>
</feature>
<evidence type="ECO:0000256" key="1">
    <source>
        <dbReference type="SAM" id="MobiDB-lite"/>
    </source>
</evidence>
<protein>
    <submittedName>
        <fullName evidence="3">Down-regulated in metastasis protein</fullName>
    </submittedName>
</protein>
<feature type="compositionally biased region" description="Basic and acidic residues" evidence="1">
    <location>
        <begin position="5912"/>
        <end position="5927"/>
    </location>
</feature>
<feature type="region of interest" description="Disordered" evidence="1">
    <location>
        <begin position="4051"/>
        <end position="4071"/>
    </location>
</feature>
<evidence type="ECO:0000259" key="2">
    <source>
        <dbReference type="Pfam" id="PF20416"/>
    </source>
</evidence>
<dbReference type="InterPro" id="IPR016024">
    <property type="entry name" value="ARM-type_fold"/>
</dbReference>
<feature type="region of interest" description="Disordered" evidence="1">
    <location>
        <begin position="2866"/>
        <end position="2903"/>
    </location>
</feature>
<feature type="region of interest" description="Disordered" evidence="1">
    <location>
        <begin position="4301"/>
        <end position="4341"/>
    </location>
</feature>
<feature type="compositionally biased region" description="Basic and acidic residues" evidence="1">
    <location>
        <begin position="296"/>
        <end position="312"/>
    </location>
</feature>